<proteinExistence type="predicted"/>
<keyword evidence="2" id="KW-1185">Reference proteome</keyword>
<dbReference type="NCBIfam" id="TIGR04042">
    <property type="entry name" value="MSMEG_0570_fam"/>
    <property type="match status" value="1"/>
</dbReference>
<dbReference type="EMBL" id="BAAAYR010000001">
    <property type="protein sequence ID" value="GAA3551172.1"/>
    <property type="molecule type" value="Genomic_DNA"/>
</dbReference>
<dbReference type="RefSeq" id="WP_204912597.1">
    <property type="nucleotide sequence ID" value="NZ_BAAAYR010000001.1"/>
</dbReference>
<sequence length="102" mass="11007">MPELTFTTRWPDGRSLQTWSPSLVVHDHLEVGRPYAVAEFLDRAGAALTEASDRVEARWGHPCTVAQASLATIRRVAAGQPAGTVVVETMDPPSLPADREAS</sequence>
<accession>A0ABP6WI09</accession>
<name>A0ABP6WI09_9ACTN</name>
<comment type="caution">
    <text evidence="1">The sequence shown here is derived from an EMBL/GenBank/DDBJ whole genome shotgun (WGS) entry which is preliminary data.</text>
</comment>
<reference evidence="2" key="1">
    <citation type="journal article" date="2019" name="Int. J. Syst. Evol. Microbiol.">
        <title>The Global Catalogue of Microorganisms (GCM) 10K type strain sequencing project: providing services to taxonomists for standard genome sequencing and annotation.</title>
        <authorList>
            <consortium name="The Broad Institute Genomics Platform"/>
            <consortium name="The Broad Institute Genome Sequencing Center for Infectious Disease"/>
            <person name="Wu L."/>
            <person name="Ma J."/>
        </authorList>
    </citation>
    <scope>NUCLEOTIDE SEQUENCE [LARGE SCALE GENOMIC DNA]</scope>
    <source>
        <strain evidence="2">JCM 16540</strain>
    </source>
</reference>
<dbReference type="InterPro" id="IPR023846">
    <property type="entry name" value="CHP04042_MSMEG0570"/>
</dbReference>
<organism evidence="1 2">
    <name type="scientific">Microlunatus spumicola</name>
    <dbReference type="NCBI Taxonomy" id="81499"/>
    <lineage>
        <taxon>Bacteria</taxon>
        <taxon>Bacillati</taxon>
        <taxon>Actinomycetota</taxon>
        <taxon>Actinomycetes</taxon>
        <taxon>Propionibacteriales</taxon>
        <taxon>Propionibacteriaceae</taxon>
        <taxon>Microlunatus</taxon>
    </lineage>
</organism>
<protein>
    <submittedName>
        <fullName evidence="1">MSMEG_0570 family nitrogen starvation response protein</fullName>
    </submittedName>
</protein>
<evidence type="ECO:0000313" key="2">
    <source>
        <dbReference type="Proteomes" id="UP001500767"/>
    </source>
</evidence>
<dbReference type="Proteomes" id="UP001500767">
    <property type="component" value="Unassembled WGS sequence"/>
</dbReference>
<gene>
    <name evidence="1" type="ORF">GCM10022197_02600</name>
</gene>
<evidence type="ECO:0000313" key="1">
    <source>
        <dbReference type="EMBL" id="GAA3551172.1"/>
    </source>
</evidence>